<evidence type="ECO:0000313" key="9">
    <source>
        <dbReference type="Proteomes" id="UP000696573"/>
    </source>
</evidence>
<feature type="transmembrane region" description="Helical" evidence="6">
    <location>
        <begin position="88"/>
        <end position="105"/>
    </location>
</feature>
<proteinExistence type="inferred from homology"/>
<keyword evidence="4 6" id="KW-0472">Membrane</keyword>
<keyword evidence="2 6" id="KW-0812">Transmembrane</keyword>
<evidence type="ECO:0000256" key="2">
    <source>
        <dbReference type="ARBA" id="ARBA00022692"/>
    </source>
</evidence>
<dbReference type="OrthoDB" id="3923077at2759"/>
<name>A0A9N9YKY2_9HYPO</name>
<dbReference type="InterPro" id="IPR052337">
    <property type="entry name" value="SAT4-like"/>
</dbReference>
<dbReference type="Pfam" id="PF20684">
    <property type="entry name" value="Fung_rhodopsin"/>
    <property type="match status" value="1"/>
</dbReference>
<feature type="transmembrane region" description="Helical" evidence="6">
    <location>
        <begin position="184"/>
        <end position="204"/>
    </location>
</feature>
<evidence type="ECO:0000256" key="1">
    <source>
        <dbReference type="ARBA" id="ARBA00004141"/>
    </source>
</evidence>
<accession>A0A9N9YKY2</accession>
<evidence type="ECO:0000256" key="5">
    <source>
        <dbReference type="ARBA" id="ARBA00038359"/>
    </source>
</evidence>
<keyword evidence="3 6" id="KW-1133">Transmembrane helix</keyword>
<dbReference type="PANTHER" id="PTHR33048">
    <property type="entry name" value="PTH11-LIKE INTEGRAL MEMBRANE PROTEIN (AFU_ORTHOLOGUE AFUA_5G11245)"/>
    <property type="match status" value="1"/>
</dbReference>
<keyword evidence="9" id="KW-1185">Reference proteome</keyword>
<feature type="transmembrane region" description="Helical" evidence="6">
    <location>
        <begin position="47"/>
        <end position="68"/>
    </location>
</feature>
<evidence type="ECO:0000259" key="7">
    <source>
        <dbReference type="Pfam" id="PF20684"/>
    </source>
</evidence>
<feature type="transmembrane region" description="Helical" evidence="6">
    <location>
        <begin position="224"/>
        <end position="243"/>
    </location>
</feature>
<feature type="domain" description="Rhodopsin" evidence="7">
    <location>
        <begin position="108"/>
        <end position="248"/>
    </location>
</feature>
<reference evidence="8" key="1">
    <citation type="submission" date="2021-10" db="EMBL/GenBank/DDBJ databases">
        <authorList>
            <person name="Piombo E."/>
        </authorList>
    </citation>
    <scope>NUCLEOTIDE SEQUENCE</scope>
</reference>
<feature type="non-terminal residue" evidence="8">
    <location>
        <position position="1"/>
    </location>
</feature>
<comment type="similarity">
    <text evidence="5">Belongs to the SAT4 family.</text>
</comment>
<gene>
    <name evidence="8" type="ORF">CRHIZ90672A_00004261</name>
</gene>
<evidence type="ECO:0000256" key="4">
    <source>
        <dbReference type="ARBA" id="ARBA00023136"/>
    </source>
</evidence>
<sequence length="380" mass="41614">MTQPAGIGGRGGTVLAVIWGENFLTLILIGLRFYTRHFIRGKVGWDDYWLIVTWLLVVIFGALTSVGVGHGMGQHRADLMTEQFANGVFYITCAQFIASLAIGMCKAVVATFLLRIVTATCSAVFAQCSPVESIWNPLLADKKVCHINLTILAFVDCSAFLDFVLAGFPWIALRNLNMKRKERITICISLSLGVFAGTCGVIRTSGLGALNQTDDYLYAMPDNYMWTFTEVSTTIICVTIGSFRPLWNKLRGHDSNSGGGYQQHNSSGYGGTGPYQLSSYSRSKKSGGKKTNTFTSCSDKEDVEAIAGTMTKSTIKNDSDETILLQGSGNIVRVNEITITYEDTKKEGEASGPIQLLLIMYYLVFGLNRGYHRPSLMGWG</sequence>
<organism evidence="8 9">
    <name type="scientific">Clonostachys rhizophaga</name>
    <dbReference type="NCBI Taxonomy" id="160324"/>
    <lineage>
        <taxon>Eukaryota</taxon>
        <taxon>Fungi</taxon>
        <taxon>Dikarya</taxon>
        <taxon>Ascomycota</taxon>
        <taxon>Pezizomycotina</taxon>
        <taxon>Sordariomycetes</taxon>
        <taxon>Hypocreomycetidae</taxon>
        <taxon>Hypocreales</taxon>
        <taxon>Bionectriaceae</taxon>
        <taxon>Clonostachys</taxon>
    </lineage>
</organism>
<dbReference type="Proteomes" id="UP000696573">
    <property type="component" value="Unassembled WGS sequence"/>
</dbReference>
<evidence type="ECO:0000256" key="6">
    <source>
        <dbReference type="SAM" id="Phobius"/>
    </source>
</evidence>
<dbReference type="EMBL" id="CABFNQ020000676">
    <property type="protein sequence ID" value="CAH0022450.1"/>
    <property type="molecule type" value="Genomic_DNA"/>
</dbReference>
<dbReference type="GO" id="GO:0016020">
    <property type="term" value="C:membrane"/>
    <property type="evidence" value="ECO:0007669"/>
    <property type="project" value="UniProtKB-SubCell"/>
</dbReference>
<evidence type="ECO:0000313" key="8">
    <source>
        <dbReference type="EMBL" id="CAH0022450.1"/>
    </source>
</evidence>
<protein>
    <recommendedName>
        <fullName evidence="7">Rhodopsin domain-containing protein</fullName>
    </recommendedName>
</protein>
<evidence type="ECO:0000256" key="3">
    <source>
        <dbReference type="ARBA" id="ARBA00022989"/>
    </source>
</evidence>
<comment type="caution">
    <text evidence="8">The sequence shown here is derived from an EMBL/GenBank/DDBJ whole genome shotgun (WGS) entry which is preliminary data.</text>
</comment>
<dbReference type="AlphaFoldDB" id="A0A9N9YKY2"/>
<feature type="transmembrane region" description="Helical" evidence="6">
    <location>
        <begin position="147"/>
        <end position="172"/>
    </location>
</feature>
<dbReference type="PANTHER" id="PTHR33048:SF93">
    <property type="entry name" value="INTEGRAL MEMBRANE PROTEIN"/>
    <property type="match status" value="1"/>
</dbReference>
<feature type="transmembrane region" description="Helical" evidence="6">
    <location>
        <begin position="12"/>
        <end position="35"/>
    </location>
</feature>
<comment type="subcellular location">
    <subcellularLocation>
        <location evidence="1">Membrane</location>
        <topology evidence="1">Multi-pass membrane protein</topology>
    </subcellularLocation>
</comment>
<dbReference type="InterPro" id="IPR049326">
    <property type="entry name" value="Rhodopsin_dom_fungi"/>
</dbReference>